<dbReference type="InterPro" id="IPR036390">
    <property type="entry name" value="WH_DNA-bd_sf"/>
</dbReference>
<dbReference type="Pfam" id="PF00480">
    <property type="entry name" value="ROK"/>
    <property type="match status" value="1"/>
</dbReference>
<gene>
    <name evidence="3" type="ORF">SacglDRAFT_02615</name>
</gene>
<dbReference type="GO" id="GO:0003700">
    <property type="term" value="F:DNA-binding transcription factor activity"/>
    <property type="evidence" value="ECO:0007669"/>
    <property type="project" value="InterPro"/>
</dbReference>
<evidence type="ECO:0000259" key="2">
    <source>
        <dbReference type="Pfam" id="PF12802"/>
    </source>
</evidence>
<keyword evidence="3" id="KW-0418">Kinase</keyword>
<evidence type="ECO:0000313" key="3">
    <source>
        <dbReference type="EMBL" id="EIE99507.1"/>
    </source>
</evidence>
<proteinExistence type="inferred from homology"/>
<dbReference type="SUPFAM" id="SSF46785">
    <property type="entry name" value="Winged helix' DNA-binding domain"/>
    <property type="match status" value="1"/>
</dbReference>
<sequence length="390" mass="40622">MVETPQGTGGVREANAAAILGAIRAHGPLSRGAVARHTSLSMPTVSRQIATLIDLGLLSEAPSPQPTGEVGRPTVPVDLNEDVIAACGVHIGITTTTYGLSTLRGVLLDSVRIPTPKGAPEAVLERIAREVEGFLAMWPERRIIGVGLAIGGQVDAERGLLDHGSLGWRAVPARDIVESVTGLPVHLDGHVPAMATAELLFGEAVHARSALYFYAREMVGVAVAVDGVLHRGPGQSGSIAHLPVGGDVPCPCGRTGCLEVAVAERAVLERAVRAGVLREPDIRALRAAARAGDAEADRILTDRARALGTAVALLRDIVNPELVVLGGQAFTDAPDHLSVVYGAYKENTVLPDADIVTTSRFGPDVQAMAACTGLLTRLYARPFSVLAAKP</sequence>
<protein>
    <submittedName>
        <fullName evidence="3">Transcriptional regulator/sugar kinase</fullName>
    </submittedName>
</protein>
<organism evidence="3 4">
    <name type="scientific">Saccharomonospora glauca K62</name>
    <dbReference type="NCBI Taxonomy" id="928724"/>
    <lineage>
        <taxon>Bacteria</taxon>
        <taxon>Bacillati</taxon>
        <taxon>Actinomycetota</taxon>
        <taxon>Actinomycetes</taxon>
        <taxon>Pseudonocardiales</taxon>
        <taxon>Pseudonocardiaceae</taxon>
        <taxon>Saccharomonospora</taxon>
    </lineage>
</organism>
<reference evidence="4" key="2">
    <citation type="submission" date="2012-01" db="EMBL/GenBank/DDBJ databases">
        <title>Noncontiguous Finished sequence of chromosome of Saccharomonospora glauca K62.</title>
        <authorList>
            <consortium name="US DOE Joint Genome Institute"/>
            <person name="Lucas S."/>
            <person name="Han J."/>
            <person name="Lapidus A."/>
            <person name="Cheng J.-F."/>
            <person name="Goodwin L."/>
            <person name="Pitluck S."/>
            <person name="Peters L."/>
            <person name="Mikhailova N."/>
            <person name="Held B."/>
            <person name="Detter J.C."/>
            <person name="Han C."/>
            <person name="Tapia R."/>
            <person name="Land M."/>
            <person name="Hauser L."/>
            <person name="Kyrpides N."/>
            <person name="Ivanova N."/>
            <person name="Pagani I."/>
            <person name="Brambilla E.-M."/>
            <person name="Klenk H.-P."/>
            <person name="Woyke T."/>
        </authorList>
    </citation>
    <scope>NUCLEOTIDE SEQUENCE [LARGE SCALE GENOMIC DNA]</scope>
    <source>
        <strain evidence="4">K62</strain>
    </source>
</reference>
<dbReference type="eggNOG" id="COG1846">
    <property type="taxonomic scope" value="Bacteria"/>
</dbReference>
<dbReference type="Gene3D" id="3.30.420.40">
    <property type="match status" value="2"/>
</dbReference>
<dbReference type="RefSeq" id="WP_005465131.1">
    <property type="nucleotide sequence ID" value="NZ_CM001484.1"/>
</dbReference>
<dbReference type="InterPro" id="IPR036388">
    <property type="entry name" value="WH-like_DNA-bd_sf"/>
</dbReference>
<keyword evidence="4" id="KW-1185">Reference proteome</keyword>
<dbReference type="STRING" id="928724.SacglDRAFT_02615"/>
<keyword evidence="3" id="KW-0808">Transferase</keyword>
<dbReference type="SUPFAM" id="SSF53067">
    <property type="entry name" value="Actin-like ATPase domain"/>
    <property type="match status" value="1"/>
</dbReference>
<accession>I1D3I3</accession>
<dbReference type="eggNOG" id="COG1940">
    <property type="taxonomic scope" value="Bacteria"/>
</dbReference>
<name>I1D3I3_9PSEU</name>
<dbReference type="GO" id="GO:0016301">
    <property type="term" value="F:kinase activity"/>
    <property type="evidence" value="ECO:0007669"/>
    <property type="project" value="UniProtKB-KW"/>
</dbReference>
<dbReference type="Proteomes" id="UP000005087">
    <property type="component" value="Chromosome"/>
</dbReference>
<feature type="domain" description="HTH marR-type" evidence="2">
    <location>
        <begin position="16"/>
        <end position="64"/>
    </location>
</feature>
<evidence type="ECO:0000256" key="1">
    <source>
        <dbReference type="ARBA" id="ARBA00006479"/>
    </source>
</evidence>
<dbReference type="InterPro" id="IPR043129">
    <property type="entry name" value="ATPase_NBD"/>
</dbReference>
<reference evidence="3 4" key="1">
    <citation type="submission" date="2011-09" db="EMBL/GenBank/DDBJ databases">
        <authorList>
            <consortium name="US DOE Joint Genome Institute (JGI-PGF)"/>
            <person name="Lucas S."/>
            <person name="Han J."/>
            <person name="Lapidus A."/>
            <person name="Cheng J.-F."/>
            <person name="Goodwin L."/>
            <person name="Pitluck S."/>
            <person name="Peters L."/>
            <person name="Land M.L."/>
            <person name="Hauser L."/>
            <person name="Brambilla E."/>
            <person name="Klenk H.-P."/>
            <person name="Woyke T.J."/>
        </authorList>
    </citation>
    <scope>NUCLEOTIDE SEQUENCE [LARGE SCALE GENOMIC DNA]</scope>
    <source>
        <strain evidence="3 4">K62</strain>
    </source>
</reference>
<comment type="similarity">
    <text evidence="1">Belongs to the ROK (NagC/XylR) family.</text>
</comment>
<dbReference type="AlphaFoldDB" id="I1D3I3"/>
<dbReference type="PANTHER" id="PTHR18964">
    <property type="entry name" value="ROK (REPRESSOR, ORF, KINASE) FAMILY"/>
    <property type="match status" value="1"/>
</dbReference>
<dbReference type="Pfam" id="PF12802">
    <property type="entry name" value="MarR_2"/>
    <property type="match status" value="1"/>
</dbReference>
<dbReference type="HOGENOM" id="CLU_036604_13_4_11"/>
<dbReference type="EMBL" id="CM001484">
    <property type="protein sequence ID" value="EIE99507.1"/>
    <property type="molecule type" value="Genomic_DNA"/>
</dbReference>
<dbReference type="PANTHER" id="PTHR18964:SF149">
    <property type="entry name" value="BIFUNCTIONAL UDP-N-ACETYLGLUCOSAMINE 2-EPIMERASE_N-ACETYLMANNOSAMINE KINASE"/>
    <property type="match status" value="1"/>
</dbReference>
<dbReference type="InterPro" id="IPR000600">
    <property type="entry name" value="ROK"/>
</dbReference>
<dbReference type="Gene3D" id="1.10.10.10">
    <property type="entry name" value="Winged helix-like DNA-binding domain superfamily/Winged helix DNA-binding domain"/>
    <property type="match status" value="1"/>
</dbReference>
<dbReference type="InterPro" id="IPR000835">
    <property type="entry name" value="HTH_MarR-typ"/>
</dbReference>
<evidence type="ECO:0000313" key="4">
    <source>
        <dbReference type="Proteomes" id="UP000005087"/>
    </source>
</evidence>